<keyword evidence="4 7" id="KW-0808">Transferase</keyword>
<dbReference type="PANTHER" id="PTHR21090">
    <property type="entry name" value="AROM/DEHYDROQUINATE SYNTHASE"/>
    <property type="match status" value="1"/>
</dbReference>
<comment type="catalytic activity">
    <reaction evidence="6">
        <text>3-phosphoshikimate + phosphoenolpyruvate = 5-O-(1-carboxyvinyl)-3-phosphoshikimate + phosphate</text>
        <dbReference type="Rhea" id="RHEA:21256"/>
        <dbReference type="ChEBI" id="CHEBI:43474"/>
        <dbReference type="ChEBI" id="CHEBI:57701"/>
        <dbReference type="ChEBI" id="CHEBI:58702"/>
        <dbReference type="ChEBI" id="CHEBI:145989"/>
        <dbReference type="EC" id="2.5.1.19"/>
    </reaction>
    <physiologicalReaction direction="left-to-right" evidence="6">
        <dbReference type="Rhea" id="RHEA:21257"/>
    </physiologicalReaction>
</comment>
<dbReference type="UniPathway" id="UPA00053">
    <property type="reaction ID" value="UER00089"/>
</dbReference>
<feature type="binding site" evidence="7">
    <location>
        <position position="116"/>
    </location>
    <ligand>
        <name>phosphoenolpyruvate</name>
        <dbReference type="ChEBI" id="CHEBI:58702"/>
    </ligand>
</feature>
<dbReference type="GO" id="GO:0005737">
    <property type="term" value="C:cytoplasm"/>
    <property type="evidence" value="ECO:0007669"/>
    <property type="project" value="UniProtKB-SubCell"/>
</dbReference>
<dbReference type="EC" id="2.5.1.19" evidence="7"/>
<evidence type="ECO:0000256" key="7">
    <source>
        <dbReference type="HAMAP-Rule" id="MF_00210"/>
    </source>
</evidence>
<evidence type="ECO:0000259" key="8">
    <source>
        <dbReference type="Pfam" id="PF00275"/>
    </source>
</evidence>
<comment type="similarity">
    <text evidence="2 7">Belongs to the EPSP synthase family.</text>
</comment>
<keyword evidence="3 7" id="KW-0028">Amino-acid biosynthesis</keyword>
<feature type="binding site" evidence="7">
    <location>
        <position position="189"/>
    </location>
    <ligand>
        <name>3-phosphoshikimate</name>
        <dbReference type="ChEBI" id="CHEBI:145989"/>
    </ligand>
</feature>
<feature type="binding site" evidence="7">
    <location>
        <position position="22"/>
    </location>
    <ligand>
        <name>3-phosphoshikimate</name>
        <dbReference type="ChEBI" id="CHEBI:145989"/>
    </ligand>
</feature>
<dbReference type="AlphaFoldDB" id="A0A8J7YN57"/>
<dbReference type="Pfam" id="PF00275">
    <property type="entry name" value="EPSP_synthase"/>
    <property type="match status" value="1"/>
</dbReference>
<feature type="binding site" evidence="7">
    <location>
        <position position="334"/>
    </location>
    <ligand>
        <name>phosphoenolpyruvate</name>
        <dbReference type="ChEBI" id="CHEBI:58702"/>
    </ligand>
</feature>
<evidence type="ECO:0000256" key="2">
    <source>
        <dbReference type="ARBA" id="ARBA00009948"/>
    </source>
</evidence>
<dbReference type="PIRSF" id="PIRSF000505">
    <property type="entry name" value="EPSPS"/>
    <property type="match status" value="1"/>
</dbReference>
<dbReference type="InterPro" id="IPR023193">
    <property type="entry name" value="EPSP_synthase_CS"/>
</dbReference>
<dbReference type="PROSITE" id="PS00885">
    <property type="entry name" value="EPSP_SYNTHASE_2"/>
    <property type="match status" value="1"/>
</dbReference>
<feature type="binding site" evidence="7">
    <location>
        <position position="375"/>
    </location>
    <ligand>
        <name>phosphoenolpyruvate</name>
        <dbReference type="ChEBI" id="CHEBI:58702"/>
    </ligand>
</feature>
<comment type="pathway">
    <text evidence="1">Metabolic intermediate biosynthesis; chorismate biosynthesis; chorismate from D-erythrose 4-phosphate and phosphoenolpyruvate: step 6/7.</text>
</comment>
<dbReference type="InterPro" id="IPR006264">
    <property type="entry name" value="EPSP_synthase"/>
</dbReference>
<comment type="caution">
    <text evidence="10">The sequence shown here is derived from an EMBL/GenBank/DDBJ whole genome shotgun (WGS) entry which is preliminary data.</text>
</comment>
<feature type="binding site" evidence="7">
    <location>
        <position position="162"/>
    </location>
    <ligand>
        <name>3-phosphoshikimate</name>
        <dbReference type="ChEBI" id="CHEBI:145989"/>
    </ligand>
</feature>
<keyword evidence="7" id="KW-0963">Cytoplasm</keyword>
<evidence type="ECO:0000256" key="6">
    <source>
        <dbReference type="ARBA" id="ARBA00044633"/>
    </source>
</evidence>
<feature type="active site" description="Proton acceptor" evidence="7">
    <location>
        <position position="303"/>
    </location>
</feature>
<comment type="function">
    <text evidence="7">Catalyzes the transfer of the enolpyruvyl moiety of phosphoenolpyruvate (PEP) to the 5-hydroxyl of shikimate-3-phosphate (S3P) to produce enolpyruvyl shikimate-3-phosphate and inorganic phosphate.</text>
</comment>
<evidence type="ECO:0000313" key="9">
    <source>
        <dbReference type="EMBL" id="MBX8631688.1"/>
    </source>
</evidence>
<organism evidence="10 11">
    <name type="scientific">Candidatus Sysuiplasma superficiale</name>
    <dbReference type="NCBI Taxonomy" id="2823368"/>
    <lineage>
        <taxon>Archaea</taxon>
        <taxon>Methanobacteriati</taxon>
        <taxon>Thermoplasmatota</taxon>
        <taxon>Thermoplasmata</taxon>
        <taxon>Candidatus Sysuiplasmatales</taxon>
        <taxon>Candidatus Sysuiplasmataceae</taxon>
        <taxon>Candidatus Sysuiplasma</taxon>
    </lineage>
</organism>
<evidence type="ECO:0000313" key="10">
    <source>
        <dbReference type="EMBL" id="MBX8643843.1"/>
    </source>
</evidence>
<feature type="binding site" evidence="7">
    <location>
        <position position="330"/>
    </location>
    <ligand>
        <name>3-phosphoshikimate</name>
        <dbReference type="ChEBI" id="CHEBI:145989"/>
    </ligand>
</feature>
<feature type="binding site" evidence="7">
    <location>
        <position position="88"/>
    </location>
    <ligand>
        <name>phosphoenolpyruvate</name>
        <dbReference type="ChEBI" id="CHEBI:58702"/>
    </ligand>
</feature>
<dbReference type="EMBL" id="JAHEAC010000023">
    <property type="protein sequence ID" value="MBX8643843.1"/>
    <property type="molecule type" value="Genomic_DNA"/>
</dbReference>
<dbReference type="PROSITE" id="PS00104">
    <property type="entry name" value="EPSP_SYNTHASE_1"/>
    <property type="match status" value="1"/>
</dbReference>
<feature type="domain" description="Enolpyruvate transferase" evidence="8">
    <location>
        <begin position="9"/>
        <end position="408"/>
    </location>
</feature>
<comment type="subcellular location">
    <subcellularLocation>
        <location evidence="7">Cytoplasm</location>
    </subcellularLocation>
</comment>
<reference evidence="10" key="1">
    <citation type="submission" date="2021-05" db="EMBL/GenBank/DDBJ databases">
        <title>Genomic insights into ecological role and evolution of a novel Thermoplasmata order Candidatus Sysuiplasmatales.</title>
        <authorList>
            <person name="Yuan Y."/>
        </authorList>
    </citation>
    <scope>NUCLEOTIDE SEQUENCE</scope>
    <source>
        <strain evidence="10">TUT19-bin139</strain>
        <strain evidence="9">YP2-bin.285</strain>
    </source>
</reference>
<feature type="binding site" evidence="7">
    <location>
        <position position="26"/>
    </location>
    <ligand>
        <name>3-phosphoshikimate</name>
        <dbReference type="ChEBI" id="CHEBI:145989"/>
    </ligand>
</feature>
<dbReference type="GO" id="GO:0009073">
    <property type="term" value="P:aromatic amino acid family biosynthetic process"/>
    <property type="evidence" value="ECO:0007669"/>
    <property type="project" value="UniProtKB-KW"/>
</dbReference>
<dbReference type="InterPro" id="IPR036968">
    <property type="entry name" value="Enolpyruvate_Tfrase_sf"/>
</dbReference>
<comment type="subunit">
    <text evidence="7">Monomer.</text>
</comment>
<proteinExistence type="inferred from homology"/>
<feature type="binding site" evidence="7">
    <location>
        <position position="326"/>
    </location>
    <ligand>
        <name>3-phosphoshikimate</name>
        <dbReference type="ChEBI" id="CHEBI:145989"/>
    </ligand>
</feature>
<evidence type="ECO:0000313" key="11">
    <source>
        <dbReference type="Proteomes" id="UP000750197"/>
    </source>
</evidence>
<dbReference type="Proteomes" id="UP000716004">
    <property type="component" value="Unassembled WGS sequence"/>
</dbReference>
<protein>
    <recommendedName>
        <fullName evidence="7">3-phosphoshikimate 1-carboxyvinyltransferase</fullName>
        <ecNumber evidence="7">2.5.1.19</ecNumber>
    </recommendedName>
    <alternativeName>
        <fullName evidence="7">5-enolpyruvylshikimate-3-phosphate synthase</fullName>
        <shortName evidence="7">EPSP synthase</shortName>
        <shortName evidence="7">EPSPS</shortName>
    </alternativeName>
</protein>
<dbReference type="EMBL" id="JAGVSJ010000007">
    <property type="protein sequence ID" value="MBX8631688.1"/>
    <property type="molecule type" value="Genomic_DNA"/>
</dbReference>
<feature type="binding site" evidence="7">
    <location>
        <position position="303"/>
    </location>
    <ligand>
        <name>3-phosphoshikimate</name>
        <dbReference type="ChEBI" id="CHEBI:145989"/>
    </ligand>
</feature>
<comment type="caution">
    <text evidence="7">Lacks conserved residue(s) required for the propagation of feature annotation.</text>
</comment>
<dbReference type="NCBIfam" id="TIGR01356">
    <property type="entry name" value="aroA"/>
    <property type="match status" value="1"/>
</dbReference>
<evidence type="ECO:0000256" key="5">
    <source>
        <dbReference type="ARBA" id="ARBA00023141"/>
    </source>
</evidence>
<dbReference type="HAMAP" id="MF_00210">
    <property type="entry name" value="EPSP_synth"/>
    <property type="match status" value="1"/>
</dbReference>
<keyword evidence="5 7" id="KW-0057">Aromatic amino acid biosynthesis</keyword>
<feature type="binding site" evidence="7">
    <location>
        <position position="163"/>
    </location>
    <ligand>
        <name>phosphoenolpyruvate</name>
        <dbReference type="ChEBI" id="CHEBI:58702"/>
    </ligand>
</feature>
<feature type="binding site" evidence="7">
    <location>
        <position position="163"/>
    </location>
    <ligand>
        <name>3-phosphoshikimate</name>
        <dbReference type="ChEBI" id="CHEBI:145989"/>
    </ligand>
</feature>
<feature type="binding site" evidence="7">
    <location>
        <position position="21"/>
    </location>
    <ligand>
        <name>phosphoenolpyruvate</name>
        <dbReference type="ChEBI" id="CHEBI:58702"/>
    </ligand>
</feature>
<dbReference type="GO" id="GO:0008652">
    <property type="term" value="P:amino acid biosynthetic process"/>
    <property type="evidence" value="ECO:0007669"/>
    <property type="project" value="UniProtKB-KW"/>
</dbReference>
<feature type="binding site" evidence="7">
    <location>
        <position position="161"/>
    </location>
    <ligand>
        <name>3-phosphoshikimate</name>
        <dbReference type="ChEBI" id="CHEBI:145989"/>
    </ligand>
</feature>
<dbReference type="GO" id="GO:0003866">
    <property type="term" value="F:3-phosphoshikimate 1-carboxyvinyltransferase activity"/>
    <property type="evidence" value="ECO:0007669"/>
    <property type="project" value="UniProtKB-UniRule"/>
</dbReference>
<dbReference type="SUPFAM" id="SSF55205">
    <property type="entry name" value="EPT/RTPC-like"/>
    <property type="match status" value="1"/>
</dbReference>
<feature type="binding site" evidence="7">
    <location>
        <position position="21"/>
    </location>
    <ligand>
        <name>3-phosphoshikimate</name>
        <dbReference type="ChEBI" id="CHEBI:145989"/>
    </ligand>
</feature>
<dbReference type="Proteomes" id="UP000750197">
    <property type="component" value="Unassembled WGS sequence"/>
</dbReference>
<dbReference type="InterPro" id="IPR013792">
    <property type="entry name" value="RNA3'P_cycl/enolpyr_Trfase_a/b"/>
</dbReference>
<evidence type="ECO:0000256" key="1">
    <source>
        <dbReference type="ARBA" id="ARBA00004811"/>
    </source>
</evidence>
<dbReference type="GO" id="GO:0009423">
    <property type="term" value="P:chorismate biosynthetic process"/>
    <property type="evidence" value="ECO:0007669"/>
    <property type="project" value="UniProtKB-UniRule"/>
</dbReference>
<dbReference type="Gene3D" id="3.65.10.10">
    <property type="entry name" value="Enolpyruvate transferase domain"/>
    <property type="match status" value="2"/>
</dbReference>
<sequence length="420" mass="44196">MELFSEHSTGIAGEISAPPSKSITHRAVLFALLSGGRMTVRNPLLSDDTRSTIGAARLMGSNITEDGGILMEGRMHQAEDVIDAGNSGTTARLLSSICALMDGCAVITGDRSLKRRPMEPAIDTVVQLGGRAFSTLNNGRLPAVFGGVMDGESATLEGDISSQFASSFAMSCPLKQSPTEIRLVRGIQSKAYLELTLQMVRYFGGRADLDSGILFFDGGCEYRARDITVPGDYSSASFLFAAAAVTGGNVTVRSLSDDFIQADATMLDILKDFNCSVSRNGDAVTVGCNELLPADVDCTESPDLFPTVCAIASSAKGRSRISGPHNLRLKETDRVETTLSMLLNAGVDASAQSETITVNGGSVRGGVVDSFGDHRIAMAACVLGLSSRSGIVVKDAECYTVSYPSFVSDVVQLGGRVSVR</sequence>
<dbReference type="InterPro" id="IPR001986">
    <property type="entry name" value="Enolpyruvate_Tfrase_dom"/>
</dbReference>
<dbReference type="CDD" id="cd01556">
    <property type="entry name" value="EPSP_synthase"/>
    <property type="match status" value="1"/>
</dbReference>
<evidence type="ECO:0000256" key="3">
    <source>
        <dbReference type="ARBA" id="ARBA00022605"/>
    </source>
</evidence>
<name>A0A8J7YN57_9ARCH</name>
<accession>A0A8J7YN57</accession>
<evidence type="ECO:0000256" key="4">
    <source>
        <dbReference type="ARBA" id="ARBA00022679"/>
    </source>
</evidence>
<gene>
    <name evidence="7 10" type="primary">aroA</name>
    <name evidence="9" type="ORF">J9259_04100</name>
    <name evidence="10" type="ORF">KIY12_03865</name>
</gene>
<dbReference type="PANTHER" id="PTHR21090:SF5">
    <property type="entry name" value="PENTAFUNCTIONAL AROM POLYPEPTIDE"/>
    <property type="match status" value="1"/>
</dbReference>